<evidence type="ECO:0000313" key="3">
    <source>
        <dbReference type="EMBL" id="OFW58487.1"/>
    </source>
</evidence>
<organism evidence="3 4">
    <name type="scientific">Candidatus Solincola sediminis</name>
    <dbReference type="NCBI Taxonomy" id="1797199"/>
    <lineage>
        <taxon>Bacteria</taxon>
        <taxon>Bacillati</taxon>
        <taxon>Actinomycetota</taxon>
        <taxon>Candidatus Geothermincolia</taxon>
        <taxon>Candidatus Geothermincolales</taxon>
        <taxon>Candidatus Geothermincolaceae</taxon>
        <taxon>Candidatus Solincola</taxon>
    </lineage>
</organism>
<keyword evidence="1" id="KW-0175">Coiled coil</keyword>
<sequence>MRVSNFSEIKDRIERISELGMVLKERLAGFSGAEGEALRRQAREQGKQIGVGAGIAAAGAAIVMAASLYIILVIILLLNIALNRLWLSALIVVLGSILFGSVMAFLGVKKMRSSIKDLPKMGDNIMQEIRQASDEIKKTIEELQNIAKREREERQKQVKEAMQKAKTVAPYFVGAYAGYRIIKRVVAPRKTKRIVLEEWEED</sequence>
<dbReference type="STRING" id="1797197.A2Y75_02755"/>
<name>A0A1F2WNQ8_9ACTN</name>
<protein>
    <recommendedName>
        <fullName evidence="5">Phage holin family protein</fullName>
    </recommendedName>
</protein>
<keyword evidence="2" id="KW-1133">Transmembrane helix</keyword>
<dbReference type="Proteomes" id="UP000177876">
    <property type="component" value="Unassembled WGS sequence"/>
</dbReference>
<dbReference type="Pfam" id="PF07332">
    <property type="entry name" value="Phage_holin_3_6"/>
    <property type="match status" value="1"/>
</dbReference>
<proteinExistence type="predicted"/>
<feature type="coiled-coil region" evidence="1">
    <location>
        <begin position="122"/>
        <end position="164"/>
    </location>
</feature>
<comment type="caution">
    <text evidence="3">The sequence shown here is derived from an EMBL/GenBank/DDBJ whole genome shotgun (WGS) entry which is preliminary data.</text>
</comment>
<evidence type="ECO:0000313" key="4">
    <source>
        <dbReference type="Proteomes" id="UP000177876"/>
    </source>
</evidence>
<gene>
    <name evidence="3" type="ORF">A2Y75_02755</name>
</gene>
<evidence type="ECO:0000256" key="1">
    <source>
        <dbReference type="SAM" id="Coils"/>
    </source>
</evidence>
<accession>A0A1F2WNQ8</accession>
<evidence type="ECO:0000256" key="2">
    <source>
        <dbReference type="SAM" id="Phobius"/>
    </source>
</evidence>
<keyword evidence="2" id="KW-0472">Membrane</keyword>
<dbReference type="EMBL" id="MELK01000022">
    <property type="protein sequence ID" value="OFW58487.1"/>
    <property type="molecule type" value="Genomic_DNA"/>
</dbReference>
<reference evidence="3 4" key="1">
    <citation type="journal article" date="2016" name="Nat. Commun.">
        <title>Thousands of microbial genomes shed light on interconnected biogeochemical processes in an aquifer system.</title>
        <authorList>
            <person name="Anantharaman K."/>
            <person name="Brown C.T."/>
            <person name="Hug L.A."/>
            <person name="Sharon I."/>
            <person name="Castelle C.J."/>
            <person name="Probst A.J."/>
            <person name="Thomas B.C."/>
            <person name="Singh A."/>
            <person name="Wilkins M.J."/>
            <person name="Karaoz U."/>
            <person name="Brodie E.L."/>
            <person name="Williams K.H."/>
            <person name="Hubbard S.S."/>
            <person name="Banfield J.F."/>
        </authorList>
    </citation>
    <scope>NUCLEOTIDE SEQUENCE [LARGE SCALE GENOMIC DNA]</scope>
</reference>
<feature type="transmembrane region" description="Helical" evidence="2">
    <location>
        <begin position="86"/>
        <end position="108"/>
    </location>
</feature>
<evidence type="ECO:0008006" key="5">
    <source>
        <dbReference type="Google" id="ProtNLM"/>
    </source>
</evidence>
<dbReference type="InterPro" id="IPR009937">
    <property type="entry name" value="Phage_holin_3_6"/>
</dbReference>
<feature type="transmembrane region" description="Helical" evidence="2">
    <location>
        <begin position="49"/>
        <end position="80"/>
    </location>
</feature>
<dbReference type="AlphaFoldDB" id="A0A1F2WNQ8"/>
<keyword evidence="2" id="KW-0812">Transmembrane</keyword>